<dbReference type="PANTHER" id="PTHR42928:SF5">
    <property type="entry name" value="BLR1237 PROTEIN"/>
    <property type="match status" value="1"/>
</dbReference>
<dbReference type="Proteomes" id="UP000282818">
    <property type="component" value="Unassembled WGS sequence"/>
</dbReference>
<keyword evidence="4" id="KW-1185">Reference proteome</keyword>
<comment type="caution">
    <text evidence="3">The sequence shown here is derived from an EMBL/GenBank/DDBJ whole genome shotgun (WGS) entry which is preliminary data.</text>
</comment>
<comment type="similarity">
    <text evidence="1">Belongs to the UPF0065 (bug) family.</text>
</comment>
<accession>A0A437Q4K6</accession>
<dbReference type="AlphaFoldDB" id="A0A437Q4K6"/>
<dbReference type="PANTHER" id="PTHR42928">
    <property type="entry name" value="TRICARBOXYLATE-BINDING PROTEIN"/>
    <property type="match status" value="1"/>
</dbReference>
<proteinExistence type="inferred from homology"/>
<dbReference type="Pfam" id="PF03401">
    <property type="entry name" value="TctC"/>
    <property type="match status" value="1"/>
</dbReference>
<dbReference type="EMBL" id="SACQ01000009">
    <property type="protein sequence ID" value="RVU29456.1"/>
    <property type="molecule type" value="Genomic_DNA"/>
</dbReference>
<name>A0A437Q4K6_9GAMM</name>
<reference evidence="3 4" key="1">
    <citation type="submission" date="2019-01" db="EMBL/GenBank/DDBJ databases">
        <authorList>
            <person name="Chen W.-M."/>
        </authorList>
    </citation>
    <scope>NUCLEOTIDE SEQUENCE [LARGE SCALE GENOMIC DNA]</scope>
    <source>
        <strain evidence="3 4">HPM-16</strain>
    </source>
</reference>
<dbReference type="Gene3D" id="3.40.190.10">
    <property type="entry name" value="Periplasmic binding protein-like II"/>
    <property type="match status" value="1"/>
</dbReference>
<dbReference type="InterPro" id="IPR005064">
    <property type="entry name" value="BUG"/>
</dbReference>
<evidence type="ECO:0000313" key="3">
    <source>
        <dbReference type="EMBL" id="RVU29456.1"/>
    </source>
</evidence>
<gene>
    <name evidence="3" type="ORF">EOE65_16060</name>
</gene>
<dbReference type="SUPFAM" id="SSF53850">
    <property type="entry name" value="Periplasmic binding protein-like II"/>
    <property type="match status" value="1"/>
</dbReference>
<protein>
    <submittedName>
        <fullName evidence="3">Tripartite tricarboxylate transporter substrate binding protein</fullName>
    </submittedName>
</protein>
<evidence type="ECO:0000256" key="1">
    <source>
        <dbReference type="ARBA" id="ARBA00006987"/>
    </source>
</evidence>
<dbReference type="PIRSF" id="PIRSF017082">
    <property type="entry name" value="YflP"/>
    <property type="match status" value="1"/>
</dbReference>
<dbReference type="RefSeq" id="WP_127695605.1">
    <property type="nucleotide sequence ID" value="NZ_SACQ01000009.1"/>
</dbReference>
<dbReference type="CDD" id="cd07012">
    <property type="entry name" value="PBP2_Bug_TTT"/>
    <property type="match status" value="1"/>
</dbReference>
<evidence type="ECO:0000313" key="4">
    <source>
        <dbReference type="Proteomes" id="UP000282818"/>
    </source>
</evidence>
<organism evidence="3 4">
    <name type="scientific">Neptunomonas marina</name>
    <dbReference type="NCBI Taxonomy" id="1815562"/>
    <lineage>
        <taxon>Bacteria</taxon>
        <taxon>Pseudomonadati</taxon>
        <taxon>Pseudomonadota</taxon>
        <taxon>Gammaproteobacteria</taxon>
        <taxon>Oceanospirillales</taxon>
        <taxon>Oceanospirillaceae</taxon>
        <taxon>Neptunomonas</taxon>
    </lineage>
</organism>
<feature type="chain" id="PRO_5018988134" evidence="2">
    <location>
        <begin position="27"/>
        <end position="316"/>
    </location>
</feature>
<dbReference type="Gene3D" id="3.40.190.150">
    <property type="entry name" value="Bordetella uptake gene, domain 1"/>
    <property type="match status" value="1"/>
</dbReference>
<sequence length="316" mass="33210">MKSPKKTLLSLATAVAMTVASGAALAAYPEKPIQVIVPWGAGGDSDLTTRIWADAVEKELGVPVVVVNKPGGGGVVGTSFVARAKADGYTLINAGLSNMLVTPNFTKTPYSFDSFDPVVKFTSVPLAVVVAKDSPYQDFDQFIKGANSKTLTQGSWGASSSGTIMANIIANQSGYNVKYVHAKGAAASMVSVVGGHIDSAVSFPPAFGPHVKADRARILVMDQKMDAFPGVPTFSDYGIKGSFGGWSGVFAPKGVPAEVVEKLNAATAKVMKDPEVLKAYENIGALVDYRYGPEWISDLKATYAIYTEEAARTSKK</sequence>
<keyword evidence="2" id="KW-0732">Signal</keyword>
<dbReference type="InterPro" id="IPR042100">
    <property type="entry name" value="Bug_dom1"/>
</dbReference>
<evidence type="ECO:0000256" key="2">
    <source>
        <dbReference type="SAM" id="SignalP"/>
    </source>
</evidence>
<feature type="signal peptide" evidence="2">
    <location>
        <begin position="1"/>
        <end position="26"/>
    </location>
</feature>